<evidence type="ECO:0000313" key="2">
    <source>
        <dbReference type="Proteomes" id="UP000059425"/>
    </source>
</evidence>
<sequence length="83" mass="9339">MNLENYQDPVKFKAIGRPKCPNQECKSTNLDVSLSEHLFGPCNGQYEVVYCADCLTFLSAHPIAIMNVMTGIKEDEKIPYVRA</sequence>
<protein>
    <submittedName>
        <fullName evidence="1">Uncharacterized protein</fullName>
    </submittedName>
</protein>
<dbReference type="RefSeq" id="WP_060739839.1">
    <property type="nucleotide sequence ID" value="NZ_CP012831.1"/>
</dbReference>
<dbReference type="Proteomes" id="UP000059425">
    <property type="component" value="Chromosome"/>
</dbReference>
<proteinExistence type="predicted"/>
<dbReference type="OrthoDB" id="7064796at2"/>
<gene>
    <name evidence="1" type="ORF">AO356_11230</name>
</gene>
<reference evidence="2" key="1">
    <citation type="submission" date="2015-09" db="EMBL/GenBank/DDBJ databases">
        <title>Whole genome sequence of Pseudomonas fluorescens FW300-N2C3.</title>
        <authorList>
            <person name="Ray J."/>
            <person name="Melnyk R."/>
            <person name="Deutschbauer A."/>
        </authorList>
    </citation>
    <scope>NUCLEOTIDE SEQUENCE [LARGE SCALE GENOMIC DNA]</scope>
    <source>
        <strain evidence="2">FW300-N2C3</strain>
    </source>
</reference>
<dbReference type="EMBL" id="CP012831">
    <property type="protein sequence ID" value="ALI07356.1"/>
    <property type="molecule type" value="Genomic_DNA"/>
</dbReference>
<evidence type="ECO:0000313" key="1">
    <source>
        <dbReference type="EMBL" id="ALI07356.1"/>
    </source>
</evidence>
<dbReference type="AlphaFoldDB" id="A0A0N7H200"/>
<reference evidence="1 2" key="2">
    <citation type="journal article" date="2018" name="Nature">
        <title>Mutant phenotypes for thousands of bacterial genes of unknown function.</title>
        <authorList>
            <person name="Price M.N."/>
            <person name="Wetmore K.M."/>
            <person name="Waters R.J."/>
            <person name="Callaghan M."/>
            <person name="Ray J."/>
            <person name="Liu H."/>
            <person name="Kuehl J.V."/>
            <person name="Melnyk R.A."/>
            <person name="Lamson J.S."/>
            <person name="Suh Y."/>
            <person name="Carlson H.K."/>
            <person name="Esquivel Z."/>
            <person name="Sadeeshkumar H."/>
            <person name="Chakraborty R."/>
            <person name="Zane G.M."/>
            <person name="Rubin B.E."/>
            <person name="Wall J.D."/>
            <person name="Visel A."/>
            <person name="Bristow J."/>
            <person name="Blow M.J."/>
            <person name="Arkin A.P."/>
            <person name="Deutschbauer A.M."/>
        </authorList>
    </citation>
    <scope>NUCLEOTIDE SEQUENCE [LARGE SCALE GENOMIC DNA]</scope>
    <source>
        <strain evidence="1 2">FW300-N2C3</strain>
    </source>
</reference>
<name>A0A0N7H200_PSEFL</name>
<organism evidence="1 2">
    <name type="scientific">Pseudomonas fluorescens</name>
    <dbReference type="NCBI Taxonomy" id="294"/>
    <lineage>
        <taxon>Bacteria</taxon>
        <taxon>Pseudomonadati</taxon>
        <taxon>Pseudomonadota</taxon>
        <taxon>Gammaproteobacteria</taxon>
        <taxon>Pseudomonadales</taxon>
        <taxon>Pseudomonadaceae</taxon>
        <taxon>Pseudomonas</taxon>
    </lineage>
</organism>
<accession>A0A0N7H200</accession>